<keyword evidence="10" id="KW-1185">Reference proteome</keyword>
<dbReference type="GO" id="GO:0031543">
    <property type="term" value="F:peptidyl-proline dioxygenase activity"/>
    <property type="evidence" value="ECO:0007669"/>
    <property type="project" value="TreeGrafter"/>
</dbReference>
<sequence>MEASVALDAAGDGVVAVVALPPGAISSASDVDVEVLGDDTLLVRVPGCCDQPLRLALPLPINPDTGRVRFKRTTGKLTFTASAAVAATAARSGADAAAPAPPPGSTTATVTAAADSLTALILESSAEASPQPHVAAEKPAAASNPVGPEQPEPLVAVAAAPSPQARGTDLGESNSNPPCPGASDDAADTDTDDAALYRDFYCDSPHAAAAAAAAAAVAAAAAAAPSPPPPPPQAAVAAAANGMGTAAASSVSQEPDGAASVKAARVAAAFEPTGGTSSRDAGFSFTAPDLPPPPPLPPGLPPVAAPIDCRYLAVANGLRVSAHSGTAALAEAMGLRRRPSAAAAARQAERVGEILRRVADTLDAYGYAVLDNYISEAAIRAARGELRVMEPHYSPGMIWVGKEAETGAQISVSSVRGDVVLWLDDQALNATAFVKDGVRRACSFMQLQQLLADVDELVFEGLRPRLPYLAGLHRRSDAMTAVYPGKGSRFARHVDNTTGDGRRLTVLTYLNPDWREQQGGALRLFPVRQGSAGVVDVLPLAGRVALFLSAEVAHEVMPAFAPRHAVTLWYFDAGEHAAALTAAKVLPGASSLPTAQAAATALLRDLLADEAAAGIQATPEGCAELGTRVASLEPGAQQLLAAVLGLPNTTALVESMRGLTPDSLRRRREELRNMGLGSQHHAPDTSAHV</sequence>
<dbReference type="Gene3D" id="2.60.120.620">
    <property type="entry name" value="q2cbj1_9rhob like domain"/>
    <property type="match status" value="1"/>
</dbReference>
<evidence type="ECO:0000313" key="10">
    <source>
        <dbReference type="Proteomes" id="UP001165080"/>
    </source>
</evidence>
<proteinExistence type="predicted"/>
<evidence type="ECO:0000256" key="5">
    <source>
        <dbReference type="ARBA" id="ARBA00023002"/>
    </source>
</evidence>
<accession>A0A9W6BBX3</accession>
<dbReference type="PANTHER" id="PTHR12907">
    <property type="entry name" value="EGL NINE HOMOLOG-RELATED"/>
    <property type="match status" value="1"/>
</dbReference>
<evidence type="ECO:0000256" key="6">
    <source>
        <dbReference type="ARBA" id="ARBA00023004"/>
    </source>
</evidence>
<dbReference type="InterPro" id="IPR005123">
    <property type="entry name" value="Oxoglu/Fe-dep_dioxygenase_dom"/>
</dbReference>
<evidence type="ECO:0000256" key="3">
    <source>
        <dbReference type="ARBA" id="ARBA00022896"/>
    </source>
</evidence>
<dbReference type="GO" id="GO:0071456">
    <property type="term" value="P:cellular response to hypoxia"/>
    <property type="evidence" value="ECO:0007669"/>
    <property type="project" value="TreeGrafter"/>
</dbReference>
<dbReference type="GO" id="GO:0008198">
    <property type="term" value="F:ferrous iron binding"/>
    <property type="evidence" value="ECO:0007669"/>
    <property type="project" value="TreeGrafter"/>
</dbReference>
<keyword evidence="2" id="KW-0479">Metal-binding</keyword>
<comment type="caution">
    <text evidence="9">The sequence shown here is derived from an EMBL/GenBank/DDBJ whole genome shotgun (WGS) entry which is preliminary data.</text>
</comment>
<reference evidence="9 10" key="1">
    <citation type="journal article" date="2023" name="Commun. Biol.">
        <title>Reorganization of the ancestral sex-determining regions during the evolution of trioecy in Pleodorina starrii.</title>
        <authorList>
            <person name="Takahashi K."/>
            <person name="Suzuki S."/>
            <person name="Kawai-Toyooka H."/>
            <person name="Yamamoto K."/>
            <person name="Hamaji T."/>
            <person name="Ootsuki R."/>
            <person name="Yamaguchi H."/>
            <person name="Kawachi M."/>
            <person name="Higashiyama T."/>
            <person name="Nozaki H."/>
        </authorList>
    </citation>
    <scope>NUCLEOTIDE SEQUENCE [LARGE SCALE GENOMIC DNA]</scope>
    <source>
        <strain evidence="9 10">NIES-4479</strain>
    </source>
</reference>
<feature type="region of interest" description="Disordered" evidence="7">
    <location>
        <begin position="271"/>
        <end position="296"/>
    </location>
</feature>
<keyword evidence="3" id="KW-0847">Vitamin C</keyword>
<dbReference type="InterPro" id="IPR044862">
    <property type="entry name" value="Pro_4_hyd_alph_FE2OG_OXY"/>
</dbReference>
<dbReference type="Proteomes" id="UP001165080">
    <property type="component" value="Unassembled WGS sequence"/>
</dbReference>
<feature type="domain" description="Fe2OG dioxygenase" evidence="8">
    <location>
        <begin position="474"/>
        <end position="572"/>
    </location>
</feature>
<dbReference type="InterPro" id="IPR051559">
    <property type="entry name" value="HIF_prolyl_hydroxylases"/>
</dbReference>
<evidence type="ECO:0000313" key="9">
    <source>
        <dbReference type="EMBL" id="GLC49219.1"/>
    </source>
</evidence>
<evidence type="ECO:0000259" key="8">
    <source>
        <dbReference type="PROSITE" id="PS51471"/>
    </source>
</evidence>
<dbReference type="InterPro" id="IPR006620">
    <property type="entry name" value="Pro_4_hyd_alph"/>
</dbReference>
<dbReference type="PROSITE" id="PS51471">
    <property type="entry name" value="FE2OG_OXY"/>
    <property type="match status" value="1"/>
</dbReference>
<dbReference type="AlphaFoldDB" id="A0A9W6BBX3"/>
<dbReference type="PANTHER" id="PTHR12907:SF26">
    <property type="entry name" value="HIF PROLYL HYDROXYLASE, ISOFORM C"/>
    <property type="match status" value="1"/>
</dbReference>
<protein>
    <recommendedName>
        <fullName evidence="8">Fe2OG dioxygenase domain-containing protein</fullName>
    </recommendedName>
</protein>
<evidence type="ECO:0000256" key="2">
    <source>
        <dbReference type="ARBA" id="ARBA00022723"/>
    </source>
</evidence>
<dbReference type="OrthoDB" id="76265at2759"/>
<evidence type="ECO:0000256" key="4">
    <source>
        <dbReference type="ARBA" id="ARBA00022964"/>
    </source>
</evidence>
<dbReference type="GO" id="GO:0031418">
    <property type="term" value="F:L-ascorbic acid binding"/>
    <property type="evidence" value="ECO:0007669"/>
    <property type="project" value="UniProtKB-KW"/>
</dbReference>
<keyword evidence="4" id="KW-0223">Dioxygenase</keyword>
<dbReference type="SMART" id="SM00702">
    <property type="entry name" value="P4Hc"/>
    <property type="match status" value="1"/>
</dbReference>
<keyword evidence="5" id="KW-0560">Oxidoreductase</keyword>
<comment type="cofactor">
    <cofactor evidence="1">
        <name>L-ascorbate</name>
        <dbReference type="ChEBI" id="CHEBI:38290"/>
    </cofactor>
</comment>
<dbReference type="EMBL" id="BRXU01000002">
    <property type="protein sequence ID" value="GLC49219.1"/>
    <property type="molecule type" value="Genomic_DNA"/>
</dbReference>
<dbReference type="Pfam" id="PF13640">
    <property type="entry name" value="2OG-FeII_Oxy_3"/>
    <property type="match status" value="1"/>
</dbReference>
<feature type="region of interest" description="Disordered" evidence="7">
    <location>
        <begin position="128"/>
        <end position="188"/>
    </location>
</feature>
<gene>
    <name evidence="9" type="primary">PLEST004320</name>
    <name evidence="9" type="ORF">PLESTB_000195700</name>
</gene>
<evidence type="ECO:0000256" key="1">
    <source>
        <dbReference type="ARBA" id="ARBA00001961"/>
    </source>
</evidence>
<keyword evidence="6" id="KW-0408">Iron</keyword>
<name>A0A9W6BBX3_9CHLO</name>
<evidence type="ECO:0000256" key="7">
    <source>
        <dbReference type="SAM" id="MobiDB-lite"/>
    </source>
</evidence>
<organism evidence="9 10">
    <name type="scientific">Pleodorina starrii</name>
    <dbReference type="NCBI Taxonomy" id="330485"/>
    <lineage>
        <taxon>Eukaryota</taxon>
        <taxon>Viridiplantae</taxon>
        <taxon>Chlorophyta</taxon>
        <taxon>core chlorophytes</taxon>
        <taxon>Chlorophyceae</taxon>
        <taxon>CS clade</taxon>
        <taxon>Chlamydomonadales</taxon>
        <taxon>Volvocaceae</taxon>
        <taxon>Pleodorina</taxon>
    </lineage>
</organism>